<dbReference type="InterPro" id="IPR036388">
    <property type="entry name" value="WH-like_DNA-bd_sf"/>
</dbReference>
<dbReference type="SUPFAM" id="SSF53850">
    <property type="entry name" value="Periplasmic binding protein-like II"/>
    <property type="match status" value="1"/>
</dbReference>
<dbReference type="PRINTS" id="PR00039">
    <property type="entry name" value="HTHLYSR"/>
</dbReference>
<sequence length="301" mass="32386">MNITLRQVRAFVHVYQLGSLTRAAARMSLTQAAVSVLVRQFEEELGVRLFDRTTRTLKPTQAAVDALGPALDVLAGVDRLGNSARGTLERTRGRVTFAATPAAAAAFLPAVLKTFAADFPAISVTMRDMAPRDLVDSVVDEAVEFSIGTPGRRSREVALEPLIADYLCLICRRDSPLSSRRSMKWKAIEGLTTIAGPRGSGIRDLIEDSLGAAGVEFSPTYEAEYLSTALAMTEQGLGVAILPSYLVDLRELFAIKLTEPVIARDLFIVTKKGRSLSPAAESLIATMKAHVGTLSSRPARA</sequence>
<feature type="domain" description="HTH lysR-type" evidence="5">
    <location>
        <begin position="3"/>
        <end position="60"/>
    </location>
</feature>
<dbReference type="Gene3D" id="3.40.190.290">
    <property type="match status" value="1"/>
</dbReference>
<evidence type="ECO:0000313" key="6">
    <source>
        <dbReference type="EMBL" id="VCU70512.1"/>
    </source>
</evidence>
<dbReference type="InterPro" id="IPR005119">
    <property type="entry name" value="LysR_subst-bd"/>
</dbReference>
<keyword evidence="2" id="KW-0805">Transcription regulation</keyword>
<evidence type="ECO:0000256" key="2">
    <source>
        <dbReference type="ARBA" id="ARBA00023015"/>
    </source>
</evidence>
<dbReference type="Pfam" id="PF00126">
    <property type="entry name" value="HTH_1"/>
    <property type="match status" value="1"/>
</dbReference>
<dbReference type="EMBL" id="UWPJ01000020">
    <property type="protein sequence ID" value="VCU70512.1"/>
    <property type="molecule type" value="Genomic_DNA"/>
</dbReference>
<keyword evidence="3" id="KW-0238">DNA-binding</keyword>
<dbReference type="GO" id="GO:0005829">
    <property type="term" value="C:cytosol"/>
    <property type="evidence" value="ECO:0007669"/>
    <property type="project" value="TreeGrafter"/>
</dbReference>
<evidence type="ECO:0000256" key="3">
    <source>
        <dbReference type="ARBA" id="ARBA00023125"/>
    </source>
</evidence>
<keyword evidence="7" id="KW-1185">Reference proteome</keyword>
<dbReference type="RefSeq" id="WP_124080029.1">
    <property type="nucleotide sequence ID" value="NZ_UWPJ01000020.1"/>
</dbReference>
<dbReference type="PANTHER" id="PTHR30419:SF8">
    <property type="entry name" value="NITROGEN ASSIMILATION TRANSCRIPTIONAL ACTIVATOR-RELATED"/>
    <property type="match status" value="1"/>
</dbReference>
<dbReference type="Pfam" id="PF03466">
    <property type="entry name" value="LysR_substrate"/>
    <property type="match status" value="1"/>
</dbReference>
<dbReference type="GO" id="GO:0003700">
    <property type="term" value="F:DNA-binding transcription factor activity"/>
    <property type="evidence" value="ECO:0007669"/>
    <property type="project" value="InterPro"/>
</dbReference>
<dbReference type="Gene3D" id="1.10.10.10">
    <property type="entry name" value="Winged helix-like DNA-binding domain superfamily/Winged helix DNA-binding domain"/>
    <property type="match status" value="1"/>
</dbReference>
<dbReference type="PROSITE" id="PS50931">
    <property type="entry name" value="HTH_LYSR"/>
    <property type="match status" value="1"/>
</dbReference>
<keyword evidence="4" id="KW-0804">Transcription</keyword>
<gene>
    <name evidence="6" type="primary">cynR_17</name>
    <name evidence="6" type="ORF">PIGHUM_02584</name>
</gene>
<evidence type="ECO:0000313" key="7">
    <source>
        <dbReference type="Proteomes" id="UP000277294"/>
    </source>
</evidence>
<dbReference type="SUPFAM" id="SSF46785">
    <property type="entry name" value="Winged helix' DNA-binding domain"/>
    <property type="match status" value="1"/>
</dbReference>
<evidence type="ECO:0000256" key="1">
    <source>
        <dbReference type="ARBA" id="ARBA00009437"/>
    </source>
</evidence>
<protein>
    <submittedName>
        <fullName evidence="6">HTH-type transcriptional regulator CynR</fullName>
    </submittedName>
</protein>
<proteinExistence type="inferred from homology"/>
<organism evidence="6 7">
    <name type="scientific">Pigmentiphaga humi</name>
    <dbReference type="NCBI Taxonomy" id="2478468"/>
    <lineage>
        <taxon>Bacteria</taxon>
        <taxon>Pseudomonadati</taxon>
        <taxon>Pseudomonadota</taxon>
        <taxon>Betaproteobacteria</taxon>
        <taxon>Burkholderiales</taxon>
        <taxon>Alcaligenaceae</taxon>
        <taxon>Pigmentiphaga</taxon>
    </lineage>
</organism>
<evidence type="ECO:0000259" key="5">
    <source>
        <dbReference type="PROSITE" id="PS50931"/>
    </source>
</evidence>
<dbReference type="Proteomes" id="UP000277294">
    <property type="component" value="Unassembled WGS sequence"/>
</dbReference>
<dbReference type="InterPro" id="IPR036390">
    <property type="entry name" value="WH_DNA-bd_sf"/>
</dbReference>
<reference evidence="6 7" key="1">
    <citation type="submission" date="2018-10" db="EMBL/GenBank/DDBJ databases">
        <authorList>
            <person name="Criscuolo A."/>
        </authorList>
    </citation>
    <scope>NUCLEOTIDE SEQUENCE [LARGE SCALE GENOMIC DNA]</scope>
    <source>
        <strain evidence="6">DnA1</strain>
    </source>
</reference>
<name>A0A3P4B381_9BURK</name>
<dbReference type="GO" id="GO:0003677">
    <property type="term" value="F:DNA binding"/>
    <property type="evidence" value="ECO:0007669"/>
    <property type="project" value="UniProtKB-KW"/>
</dbReference>
<dbReference type="OrthoDB" id="646694at2"/>
<dbReference type="AlphaFoldDB" id="A0A3P4B381"/>
<dbReference type="PANTHER" id="PTHR30419">
    <property type="entry name" value="HTH-TYPE TRANSCRIPTIONAL REGULATOR YBHD"/>
    <property type="match status" value="1"/>
</dbReference>
<evidence type="ECO:0000256" key="4">
    <source>
        <dbReference type="ARBA" id="ARBA00023163"/>
    </source>
</evidence>
<dbReference type="InterPro" id="IPR000847">
    <property type="entry name" value="LysR_HTH_N"/>
</dbReference>
<dbReference type="InterPro" id="IPR050950">
    <property type="entry name" value="HTH-type_LysR_regulators"/>
</dbReference>
<comment type="similarity">
    <text evidence="1">Belongs to the LysR transcriptional regulatory family.</text>
</comment>
<accession>A0A3P4B381</accession>